<keyword evidence="1" id="KW-0472">Membrane</keyword>
<evidence type="ECO:0000313" key="3">
    <source>
        <dbReference type="Proteomes" id="UP001595840"/>
    </source>
</evidence>
<feature type="transmembrane region" description="Helical" evidence="1">
    <location>
        <begin position="63"/>
        <end position="81"/>
    </location>
</feature>
<keyword evidence="1" id="KW-1133">Transmembrane helix</keyword>
<dbReference type="Pfam" id="PF04307">
    <property type="entry name" value="YdjM"/>
    <property type="match status" value="1"/>
</dbReference>
<sequence>MDPITQGVLGATLPQAVAQRQKIIGATVVGALAGMAPDLDVLIRSSTDPLLFLEFHRQFTHSLFFIPVGGLICGLVLHAILGRRFQLNLKLSIVFSTLGYATHALLDACTTFGTQLFWPLSSVRVAWNNVSVIDPLFTLPLLVFIYLGCLKRRPGFAQVGLVWALAYLSLGIVQRDRAEAAGWAMAQQRNHEPINLEAKPTFANLWLWKIVYETEDYFYVDAVRVLHTTEYVAGEKAKKLNVGADFPWLLEHSQQAKDIARFHWFSNGYLAIDNSDANRIIDARYSLVPNQIKPLWGITLDPNADERQHVIYFTERDTGPAQRAKFFGLLFGHDQAPVKGAMDR</sequence>
<comment type="caution">
    <text evidence="2">The sequence shown here is derived from an EMBL/GenBank/DDBJ whole genome shotgun (WGS) entry which is preliminary data.</text>
</comment>
<organism evidence="2 3">
    <name type="scientific">Simiduia curdlanivorans</name>
    <dbReference type="NCBI Taxonomy" id="1492769"/>
    <lineage>
        <taxon>Bacteria</taxon>
        <taxon>Pseudomonadati</taxon>
        <taxon>Pseudomonadota</taxon>
        <taxon>Gammaproteobacteria</taxon>
        <taxon>Cellvibrionales</taxon>
        <taxon>Cellvibrionaceae</taxon>
        <taxon>Simiduia</taxon>
    </lineage>
</organism>
<proteinExistence type="predicted"/>
<gene>
    <name evidence="2" type="ORF">ACFOX3_02195</name>
</gene>
<evidence type="ECO:0000313" key="2">
    <source>
        <dbReference type="EMBL" id="MFC4361091.1"/>
    </source>
</evidence>
<dbReference type="EMBL" id="JBHSCX010000003">
    <property type="protein sequence ID" value="MFC4361091.1"/>
    <property type="molecule type" value="Genomic_DNA"/>
</dbReference>
<feature type="transmembrane region" description="Helical" evidence="1">
    <location>
        <begin position="130"/>
        <end position="149"/>
    </location>
</feature>
<dbReference type="InterPro" id="IPR053170">
    <property type="entry name" value="Transcription_regulator"/>
</dbReference>
<keyword evidence="1" id="KW-0812">Transmembrane</keyword>
<dbReference type="RefSeq" id="WP_290260295.1">
    <property type="nucleotide sequence ID" value="NZ_JAUFQG010000004.1"/>
</dbReference>
<dbReference type="GO" id="GO:0016787">
    <property type="term" value="F:hydrolase activity"/>
    <property type="evidence" value="ECO:0007669"/>
    <property type="project" value="UniProtKB-KW"/>
</dbReference>
<feature type="transmembrane region" description="Helical" evidence="1">
    <location>
        <begin position="156"/>
        <end position="173"/>
    </location>
</feature>
<reference evidence="3" key="1">
    <citation type="journal article" date="2019" name="Int. J. Syst. Evol. Microbiol.">
        <title>The Global Catalogue of Microorganisms (GCM) 10K type strain sequencing project: providing services to taxonomists for standard genome sequencing and annotation.</title>
        <authorList>
            <consortium name="The Broad Institute Genomics Platform"/>
            <consortium name="The Broad Institute Genome Sequencing Center for Infectious Disease"/>
            <person name="Wu L."/>
            <person name="Ma J."/>
        </authorList>
    </citation>
    <scope>NUCLEOTIDE SEQUENCE [LARGE SCALE GENOMIC DNA]</scope>
    <source>
        <strain evidence="3">CECT 8570</strain>
    </source>
</reference>
<keyword evidence="2" id="KW-0378">Hydrolase</keyword>
<accession>A0ABV8V125</accession>
<protein>
    <submittedName>
        <fullName evidence="2">Metal-dependent hydrolase</fullName>
    </submittedName>
</protein>
<dbReference type="InterPro" id="IPR007404">
    <property type="entry name" value="YdjM-like"/>
</dbReference>
<feature type="transmembrane region" description="Helical" evidence="1">
    <location>
        <begin position="93"/>
        <end position="118"/>
    </location>
</feature>
<evidence type="ECO:0000256" key="1">
    <source>
        <dbReference type="SAM" id="Phobius"/>
    </source>
</evidence>
<dbReference type="PANTHER" id="PTHR40031">
    <property type="entry name" value="HYPOTHETICAL MEMBRANE SPANNING PROTEIN"/>
    <property type="match status" value="1"/>
</dbReference>
<name>A0ABV8V125_9GAMM</name>
<dbReference type="PANTHER" id="PTHR40031:SF1">
    <property type="entry name" value="MEMBRANE-BOUND METAL-DEPENDENT HYDROLASE"/>
    <property type="match status" value="1"/>
</dbReference>
<dbReference type="Proteomes" id="UP001595840">
    <property type="component" value="Unassembled WGS sequence"/>
</dbReference>
<keyword evidence="3" id="KW-1185">Reference proteome</keyword>